<dbReference type="AlphaFoldDB" id="A0A2K5CVT9"/>
<keyword evidence="4" id="KW-1003">Cell membrane</keyword>
<name>A0A2K5CVT9_AOTNA</name>
<keyword evidence="6" id="KW-0597">Phosphoprotein</keyword>
<dbReference type="SMART" id="SM00291">
    <property type="entry name" value="ZnF_ZZ"/>
    <property type="match status" value="1"/>
</dbReference>
<dbReference type="SUPFAM" id="SSF47473">
    <property type="entry name" value="EF-hand"/>
    <property type="match status" value="2"/>
</dbReference>
<feature type="domain" description="ZZ-type" evidence="18">
    <location>
        <begin position="238"/>
        <end position="294"/>
    </location>
</feature>
<dbReference type="InterPro" id="IPR015153">
    <property type="entry name" value="EF-hand_dom_typ1"/>
</dbReference>
<dbReference type="InterPro" id="IPR050774">
    <property type="entry name" value="KCMF1/Dystrophin"/>
</dbReference>
<keyword evidence="20" id="KW-1185">Reference proteome</keyword>
<dbReference type="InterPro" id="IPR000433">
    <property type="entry name" value="Znf_ZZ"/>
</dbReference>
<evidence type="ECO:0000256" key="8">
    <source>
        <dbReference type="ARBA" id="ARBA00022771"/>
    </source>
</evidence>
<dbReference type="CDD" id="cd16249">
    <property type="entry name" value="EFh_DTNA"/>
    <property type="match status" value="1"/>
</dbReference>
<dbReference type="Gene3D" id="3.30.60.90">
    <property type="match status" value="1"/>
</dbReference>
<dbReference type="PANTHER" id="PTHR12268:SF19">
    <property type="entry name" value="DYSTROBREVIN ALPHA"/>
    <property type="match status" value="1"/>
</dbReference>
<comment type="subcellular location">
    <subcellularLocation>
        <location evidence="1">Cell membrane</location>
    </subcellularLocation>
    <subcellularLocation>
        <location evidence="2 14">Cytoplasm</location>
    </subcellularLocation>
    <subcellularLocation>
        <location evidence="13">Synapse</location>
    </subcellularLocation>
</comment>
<evidence type="ECO:0000256" key="14">
    <source>
        <dbReference type="PIRNR" id="PIRNR038204"/>
    </source>
</evidence>
<dbReference type="GO" id="GO:0005886">
    <property type="term" value="C:plasma membrane"/>
    <property type="evidence" value="ECO:0007669"/>
    <property type="project" value="UniProtKB-SubCell"/>
</dbReference>
<feature type="coiled-coil region" evidence="16">
    <location>
        <begin position="435"/>
        <end position="511"/>
    </location>
</feature>
<dbReference type="SUPFAM" id="SSF57850">
    <property type="entry name" value="RING/U-box"/>
    <property type="match status" value="1"/>
</dbReference>
<evidence type="ECO:0000256" key="15">
    <source>
        <dbReference type="PROSITE-ProRule" id="PRU00228"/>
    </source>
</evidence>
<evidence type="ECO:0000256" key="17">
    <source>
        <dbReference type="SAM" id="MobiDB-lite"/>
    </source>
</evidence>
<dbReference type="InterPro" id="IPR015154">
    <property type="entry name" value="EF-hand_dom_typ2"/>
</dbReference>
<keyword evidence="11 16" id="KW-0175">Coiled coil</keyword>
<dbReference type="GO" id="GO:0045202">
    <property type="term" value="C:synapse"/>
    <property type="evidence" value="ECO:0007669"/>
    <property type="project" value="UniProtKB-SubCell"/>
</dbReference>
<evidence type="ECO:0000256" key="11">
    <source>
        <dbReference type="ARBA" id="ARBA00023054"/>
    </source>
</evidence>
<dbReference type="GO" id="GO:0099536">
    <property type="term" value="P:synaptic signaling"/>
    <property type="evidence" value="ECO:0007669"/>
    <property type="project" value="TreeGrafter"/>
</dbReference>
<evidence type="ECO:0000256" key="16">
    <source>
        <dbReference type="SAM" id="Coils"/>
    </source>
</evidence>
<dbReference type="PROSITE" id="PS01357">
    <property type="entry name" value="ZF_ZZ_1"/>
    <property type="match status" value="1"/>
</dbReference>
<dbReference type="FunFam" id="3.30.60.90:FF:000002">
    <property type="entry name" value="Dystrobrevin alpha"/>
    <property type="match status" value="1"/>
</dbReference>
<feature type="region of interest" description="Disordered" evidence="17">
    <location>
        <begin position="650"/>
        <end position="676"/>
    </location>
</feature>
<evidence type="ECO:0000313" key="19">
    <source>
        <dbReference type="Ensembl" id="ENSANAP00000012807.1"/>
    </source>
</evidence>
<dbReference type="Pfam" id="PF00569">
    <property type="entry name" value="ZZ"/>
    <property type="match status" value="1"/>
</dbReference>
<dbReference type="PROSITE" id="PS50135">
    <property type="entry name" value="ZF_ZZ_2"/>
    <property type="match status" value="1"/>
</dbReference>
<feature type="compositionally biased region" description="Polar residues" evidence="17">
    <location>
        <begin position="523"/>
        <end position="535"/>
    </location>
</feature>
<reference evidence="19" key="2">
    <citation type="submission" date="2025-09" db="UniProtKB">
        <authorList>
            <consortium name="Ensembl"/>
        </authorList>
    </citation>
    <scope>IDENTIFICATION</scope>
</reference>
<keyword evidence="7" id="KW-0479">Metal-binding</keyword>
<evidence type="ECO:0000256" key="7">
    <source>
        <dbReference type="ARBA" id="ARBA00022723"/>
    </source>
</evidence>
<dbReference type="Ensembl" id="ENSANAT00000030628.1">
    <property type="protein sequence ID" value="ENSANAP00000012807.1"/>
    <property type="gene ID" value="ENSANAG00000024146.1"/>
</dbReference>
<dbReference type="InterPro" id="IPR011992">
    <property type="entry name" value="EF-hand-dom_pair"/>
</dbReference>
<dbReference type="Pfam" id="PF09068">
    <property type="entry name" value="EF-hand_2"/>
    <property type="match status" value="1"/>
</dbReference>
<dbReference type="PANTHER" id="PTHR12268">
    <property type="entry name" value="E3 UBIQUITIN-PROTEIN LIGASE KCMF1"/>
    <property type="match status" value="1"/>
</dbReference>
<dbReference type="InterPro" id="IPR043145">
    <property type="entry name" value="Znf_ZZ_sf"/>
</dbReference>
<keyword evidence="8 15" id="KW-0863">Zinc-finger</keyword>
<dbReference type="Pfam" id="PF09069">
    <property type="entry name" value="EF-hand_3"/>
    <property type="match status" value="1"/>
</dbReference>
<dbReference type="GO" id="GO:0008270">
    <property type="term" value="F:zinc ion binding"/>
    <property type="evidence" value="ECO:0007669"/>
    <property type="project" value="UniProtKB-KW"/>
</dbReference>
<evidence type="ECO:0000259" key="18">
    <source>
        <dbReference type="PROSITE" id="PS50135"/>
    </source>
</evidence>
<dbReference type="PIRSF" id="PIRSF038204">
    <property type="entry name" value="Distrobrevin"/>
    <property type="match status" value="1"/>
</dbReference>
<feature type="region of interest" description="Disordered" evidence="17">
    <location>
        <begin position="522"/>
        <end position="542"/>
    </location>
</feature>
<protein>
    <recommendedName>
        <fullName evidence="14">Dystrobrevin</fullName>
    </recommendedName>
</protein>
<organism evidence="19 20">
    <name type="scientific">Aotus nancymaae</name>
    <name type="common">Ma's night monkey</name>
    <dbReference type="NCBI Taxonomy" id="37293"/>
    <lineage>
        <taxon>Eukaryota</taxon>
        <taxon>Metazoa</taxon>
        <taxon>Chordata</taxon>
        <taxon>Craniata</taxon>
        <taxon>Vertebrata</taxon>
        <taxon>Euteleostomi</taxon>
        <taxon>Mammalia</taxon>
        <taxon>Eutheria</taxon>
        <taxon>Euarchontoglires</taxon>
        <taxon>Primates</taxon>
        <taxon>Haplorrhini</taxon>
        <taxon>Platyrrhini</taxon>
        <taxon>Aotidae</taxon>
        <taxon>Aotus</taxon>
    </lineage>
</organism>
<proteinExistence type="inferred from homology"/>
<evidence type="ECO:0000256" key="3">
    <source>
        <dbReference type="ARBA" id="ARBA00009563"/>
    </source>
</evidence>
<feature type="compositionally biased region" description="Acidic residues" evidence="17">
    <location>
        <begin position="661"/>
        <end position="676"/>
    </location>
</feature>
<dbReference type="CTD" id="1837"/>
<keyword evidence="12" id="KW-0472">Membrane</keyword>
<evidence type="ECO:0000256" key="9">
    <source>
        <dbReference type="ARBA" id="ARBA00022833"/>
    </source>
</evidence>
<accession>A0A2K5CVT9</accession>
<dbReference type="Gene3D" id="1.10.238.10">
    <property type="entry name" value="EF-hand"/>
    <property type="match status" value="2"/>
</dbReference>
<keyword evidence="9" id="KW-0862">Zinc</keyword>
<evidence type="ECO:0000256" key="13">
    <source>
        <dbReference type="ARBA" id="ARBA00034103"/>
    </source>
</evidence>
<reference evidence="19" key="1">
    <citation type="submission" date="2025-08" db="UniProtKB">
        <authorList>
            <consortium name="Ensembl"/>
        </authorList>
    </citation>
    <scope>IDENTIFICATION</scope>
</reference>
<evidence type="ECO:0000256" key="6">
    <source>
        <dbReference type="ARBA" id="ARBA00022553"/>
    </source>
</evidence>
<keyword evidence="10" id="KW-0770">Synapse</keyword>
<dbReference type="OrthoDB" id="6019271at2759"/>
<evidence type="ECO:0000256" key="2">
    <source>
        <dbReference type="ARBA" id="ARBA00004496"/>
    </source>
</evidence>
<evidence type="ECO:0000256" key="12">
    <source>
        <dbReference type="ARBA" id="ARBA00023136"/>
    </source>
</evidence>
<dbReference type="InterPro" id="IPR017432">
    <property type="entry name" value="Distrobrevin"/>
</dbReference>
<comment type="similarity">
    <text evidence="3 14">Belongs to the dystrophin family. Dystrobrevin subfamily.</text>
</comment>
<evidence type="ECO:0000256" key="10">
    <source>
        <dbReference type="ARBA" id="ARBA00023018"/>
    </source>
</evidence>
<evidence type="ECO:0000256" key="1">
    <source>
        <dbReference type="ARBA" id="ARBA00004236"/>
    </source>
</evidence>
<dbReference type="CDD" id="cd02334">
    <property type="entry name" value="ZZ_dystrophin"/>
    <property type="match status" value="1"/>
</dbReference>
<sequence>MIEDSGKRGNTMAERRQLFAEMRAQDLDRIRLSTYRTACKLRFVQKKCNLHLVDIWNVIEALRENALNNLDPNIELNVARLEAVLSTIFYQLNKRMPTTHQIHVEQSISLLLNFLLAAFDPEGHGKISVFAVKMALATLCGGKIMDKLRYIFSMISDSSGVMVYGRYDQFLREVLKLPTAVFEGPSFGYTEQSARSCFSQQKKVTLNGFLDTLMSDPPPQCLVWLPLLHRLANVENVFHPVECSYCHSESMMGFRYRCQQCHNYQLCQDCFWRGHAGGSHSNQHQMKEYTSWKSPAKKLTNALSKSLSCASSREPLHPMFPDQPEKPLNLAHIVPPRPVTSMNDTLFSHSVPSSGSPFITRSSPPKDSEVEQSKLLARAAPAFLKGKGMLESSNRLDEEHRLIARYAARLAAESSSSQPTQQRSAPDISFTIDANKQQRQLIAELENKNREILQEIQRLRLEHEQASQPTPEKAQQNPTLLAELRLLRQRKDELEQRMSALQESRRELMVQLEGLMKLLKTQGAGSPRSSPSHTISRPIPMPIRSVSTCSTPTHTPQDSLTGVGGDVQEAFAQSSRRNLRNDLLVAADSITNTMSSLVKELNSEVGSETESNVDSEFSRTQFEDLVPSPTSEKAFLAQIHARKPGYIHSGATTSTMHGDMVTEDGDPYVQPEDENYENDSVRQLENELKMEEYLKQKLQDEAYQVSLQG</sequence>
<dbReference type="FunFam" id="1.10.238.10:FF:000016">
    <property type="entry name" value="Dystrobrevin alpha"/>
    <property type="match status" value="1"/>
</dbReference>
<dbReference type="GO" id="GO:0005737">
    <property type="term" value="C:cytoplasm"/>
    <property type="evidence" value="ECO:0007669"/>
    <property type="project" value="UniProtKB-SubCell"/>
</dbReference>
<dbReference type="GeneID" id="105713485"/>
<dbReference type="Proteomes" id="UP000233020">
    <property type="component" value="Unplaced"/>
</dbReference>
<keyword evidence="5 14" id="KW-0963">Cytoplasm</keyword>
<evidence type="ECO:0000256" key="4">
    <source>
        <dbReference type="ARBA" id="ARBA00022475"/>
    </source>
</evidence>
<gene>
    <name evidence="19" type="primary">DTNA</name>
</gene>
<dbReference type="GeneTree" id="ENSGT00940000153897"/>
<dbReference type="FunFam" id="1.10.238.10:FF:000014">
    <property type="entry name" value="Dystrobrevin alpha"/>
    <property type="match status" value="1"/>
</dbReference>
<evidence type="ECO:0000313" key="20">
    <source>
        <dbReference type="Proteomes" id="UP000233020"/>
    </source>
</evidence>
<evidence type="ECO:0000256" key="5">
    <source>
        <dbReference type="ARBA" id="ARBA00022490"/>
    </source>
</evidence>